<dbReference type="InterPro" id="IPR025400">
    <property type="entry name" value="Lin1244/Lin1753-like_N"/>
</dbReference>
<feature type="compositionally biased region" description="Basic and acidic residues" evidence="1">
    <location>
        <begin position="267"/>
        <end position="276"/>
    </location>
</feature>
<dbReference type="PANTHER" id="PTHR39196">
    <property type="entry name" value="PRIMOSOME, DNAD SUBUNIT"/>
    <property type="match status" value="1"/>
</dbReference>
<dbReference type="PANTHER" id="PTHR39196:SF1">
    <property type="entry name" value="PRIMOSOME, DNAD SUBUNIT"/>
    <property type="match status" value="1"/>
</dbReference>
<feature type="region of interest" description="Disordered" evidence="1">
    <location>
        <begin position="248"/>
        <end position="284"/>
    </location>
</feature>
<name>A0ABS3Z120_9BACT</name>
<feature type="compositionally biased region" description="Basic and acidic residues" evidence="1">
    <location>
        <begin position="248"/>
        <end position="257"/>
    </location>
</feature>
<evidence type="ECO:0000259" key="2">
    <source>
        <dbReference type="Pfam" id="PF14297"/>
    </source>
</evidence>
<evidence type="ECO:0000313" key="3">
    <source>
        <dbReference type="EMBL" id="MBO9203799.1"/>
    </source>
</evidence>
<dbReference type="Pfam" id="PF14297">
    <property type="entry name" value="Lin1244_N"/>
    <property type="match status" value="1"/>
</dbReference>
<feature type="region of interest" description="Disordered" evidence="1">
    <location>
        <begin position="146"/>
        <end position="181"/>
    </location>
</feature>
<reference evidence="3 4" key="1">
    <citation type="submission" date="2021-03" db="EMBL/GenBank/DDBJ databases">
        <title>Assistant Professor.</title>
        <authorList>
            <person name="Huq M.A."/>
        </authorList>
    </citation>
    <scope>NUCLEOTIDE SEQUENCE [LARGE SCALE GENOMIC DNA]</scope>
    <source>
        <strain evidence="3 4">MAH-29</strain>
    </source>
</reference>
<feature type="domain" description="Lin1244/Lin1753-like N-terminal" evidence="2">
    <location>
        <begin position="11"/>
        <end position="107"/>
    </location>
</feature>
<accession>A0ABS3Z120</accession>
<proteinExistence type="predicted"/>
<dbReference type="RefSeq" id="WP_209141851.1">
    <property type="nucleotide sequence ID" value="NZ_JAGHKO010000011.1"/>
</dbReference>
<dbReference type="Proteomes" id="UP000677244">
    <property type="component" value="Unassembled WGS sequence"/>
</dbReference>
<comment type="caution">
    <text evidence="3">The sequence shown here is derived from an EMBL/GenBank/DDBJ whole genome shotgun (WGS) entry which is preliminary data.</text>
</comment>
<keyword evidence="4" id="KW-1185">Reference proteome</keyword>
<dbReference type="EMBL" id="JAGHKO010000011">
    <property type="protein sequence ID" value="MBO9203799.1"/>
    <property type="molecule type" value="Genomic_DNA"/>
</dbReference>
<evidence type="ECO:0000313" key="4">
    <source>
        <dbReference type="Proteomes" id="UP000677244"/>
    </source>
</evidence>
<evidence type="ECO:0000256" key="1">
    <source>
        <dbReference type="SAM" id="MobiDB-lite"/>
    </source>
</evidence>
<gene>
    <name evidence="3" type="ORF">J7I42_26175</name>
</gene>
<protein>
    <submittedName>
        <fullName evidence="3">DUF4373 domain-containing protein</fullName>
    </submittedName>
</protein>
<sequence length="284" mass="33237">MARPTRQGIDYFPYDVDLDLDDKLQMIVAEFKGKGEMLFIKLCAWIYKTNGYYTEWNEDVQLRFLRRYNYCGFSVSFLNEVVPRCIKWGLFDQGVFNTFHILTSARIQATWLDATSRRKDCIIDEKMCLLEVSASIQLTETPLMSEEMPQSKVKEIKEKKSSSTGENGGAVSPPKKSLEEREREMVIRQQEFYKSLVEYVPTYGKEMIRAFYDYWSEPNKSRTKFKKEMQATWDSKLRLVTWEKNQERFGKGAKKQETPVTTGPSVREVEEAENRKKLGIHGKS</sequence>
<feature type="compositionally biased region" description="Basic and acidic residues" evidence="1">
    <location>
        <begin position="152"/>
        <end position="161"/>
    </location>
</feature>
<organism evidence="3 4">
    <name type="scientific">Niastella soli</name>
    <dbReference type="NCBI Taxonomy" id="2821487"/>
    <lineage>
        <taxon>Bacteria</taxon>
        <taxon>Pseudomonadati</taxon>
        <taxon>Bacteroidota</taxon>
        <taxon>Chitinophagia</taxon>
        <taxon>Chitinophagales</taxon>
        <taxon>Chitinophagaceae</taxon>
        <taxon>Niastella</taxon>
    </lineage>
</organism>